<feature type="transmembrane region" description="Helical" evidence="5">
    <location>
        <begin position="55"/>
        <end position="86"/>
    </location>
</feature>
<dbReference type="AlphaFoldDB" id="A0A382ASI5"/>
<evidence type="ECO:0000313" key="7">
    <source>
        <dbReference type="EMBL" id="SVB04314.1"/>
    </source>
</evidence>
<keyword evidence="3 5" id="KW-1133">Transmembrane helix</keyword>
<feature type="domain" description="RDD" evidence="6">
    <location>
        <begin position="14"/>
        <end position="92"/>
    </location>
</feature>
<comment type="subcellular location">
    <subcellularLocation>
        <location evidence="1">Membrane</location>
        <topology evidence="1">Multi-pass membrane protein</topology>
    </subcellularLocation>
</comment>
<keyword evidence="2 5" id="KW-0812">Transmembrane</keyword>
<gene>
    <name evidence="7" type="ORF">METZ01_LOCUS157168</name>
</gene>
<dbReference type="EMBL" id="UINC01026591">
    <property type="protein sequence ID" value="SVB04314.1"/>
    <property type="molecule type" value="Genomic_DNA"/>
</dbReference>
<dbReference type="Pfam" id="PF06271">
    <property type="entry name" value="RDD"/>
    <property type="match status" value="1"/>
</dbReference>
<name>A0A382ASI5_9ZZZZ</name>
<sequence>MNNINISYYDKILLKRMIASFIDVLLVSILTIAVLIIISFLSVLTFGIIGKSIPFVIPVIFSTYFSFTLGSDNSATPGMNILGIVIKSRKKNKL</sequence>
<reference evidence="7" key="1">
    <citation type="submission" date="2018-05" db="EMBL/GenBank/DDBJ databases">
        <authorList>
            <person name="Lanie J.A."/>
            <person name="Ng W.-L."/>
            <person name="Kazmierczak K.M."/>
            <person name="Andrzejewski T.M."/>
            <person name="Davidsen T.M."/>
            <person name="Wayne K.J."/>
            <person name="Tettelin H."/>
            <person name="Glass J.I."/>
            <person name="Rusch D."/>
            <person name="Podicherti R."/>
            <person name="Tsui H.-C.T."/>
            <person name="Winkler M.E."/>
        </authorList>
    </citation>
    <scope>NUCLEOTIDE SEQUENCE</scope>
</reference>
<proteinExistence type="predicted"/>
<keyword evidence="4 5" id="KW-0472">Membrane</keyword>
<feature type="transmembrane region" description="Helical" evidence="5">
    <location>
        <begin position="21"/>
        <end position="49"/>
    </location>
</feature>
<evidence type="ECO:0000259" key="6">
    <source>
        <dbReference type="Pfam" id="PF06271"/>
    </source>
</evidence>
<dbReference type="InterPro" id="IPR010432">
    <property type="entry name" value="RDD"/>
</dbReference>
<evidence type="ECO:0000256" key="1">
    <source>
        <dbReference type="ARBA" id="ARBA00004141"/>
    </source>
</evidence>
<evidence type="ECO:0000256" key="2">
    <source>
        <dbReference type="ARBA" id="ARBA00022692"/>
    </source>
</evidence>
<evidence type="ECO:0000256" key="5">
    <source>
        <dbReference type="SAM" id="Phobius"/>
    </source>
</evidence>
<dbReference type="GO" id="GO:0016020">
    <property type="term" value="C:membrane"/>
    <property type="evidence" value="ECO:0007669"/>
    <property type="project" value="UniProtKB-SubCell"/>
</dbReference>
<organism evidence="7">
    <name type="scientific">marine metagenome</name>
    <dbReference type="NCBI Taxonomy" id="408172"/>
    <lineage>
        <taxon>unclassified sequences</taxon>
        <taxon>metagenomes</taxon>
        <taxon>ecological metagenomes</taxon>
    </lineage>
</organism>
<evidence type="ECO:0000256" key="3">
    <source>
        <dbReference type="ARBA" id="ARBA00022989"/>
    </source>
</evidence>
<feature type="non-terminal residue" evidence="7">
    <location>
        <position position="94"/>
    </location>
</feature>
<protein>
    <recommendedName>
        <fullName evidence="6">RDD domain-containing protein</fullName>
    </recommendedName>
</protein>
<accession>A0A382ASI5</accession>
<evidence type="ECO:0000256" key="4">
    <source>
        <dbReference type="ARBA" id="ARBA00023136"/>
    </source>
</evidence>